<dbReference type="RefSeq" id="WP_089292330.1">
    <property type="nucleotide sequence ID" value="NZ_BOMU01000023.1"/>
</dbReference>
<sequence length="146" mass="15977">MTPQQIFARMREQWLAGEPTYDGVGLADDVVVETPFAAPGRPTRTVGRERVLEQARAGRASFPVRFEDCRDVVIHETGDPDVIIVEYELVGRHDVTGVRASAPFIGVLRTRDGLLAGWREYQHTMAIAAALAPQSDGLTGRTGNGF</sequence>
<accession>A0A238WHQ1</accession>
<evidence type="ECO:0000313" key="3">
    <source>
        <dbReference type="Proteomes" id="UP000198415"/>
    </source>
</evidence>
<dbReference type="AlphaFoldDB" id="A0A238WHQ1"/>
<name>A0A238WHQ1_9ACTN</name>
<dbReference type="SUPFAM" id="SSF54427">
    <property type="entry name" value="NTF2-like"/>
    <property type="match status" value="1"/>
</dbReference>
<proteinExistence type="predicted"/>
<organism evidence="2 3">
    <name type="scientific">Actinoplanes regularis</name>
    <dbReference type="NCBI Taxonomy" id="52697"/>
    <lineage>
        <taxon>Bacteria</taxon>
        <taxon>Bacillati</taxon>
        <taxon>Actinomycetota</taxon>
        <taxon>Actinomycetes</taxon>
        <taxon>Micromonosporales</taxon>
        <taxon>Micromonosporaceae</taxon>
        <taxon>Actinoplanes</taxon>
    </lineage>
</organism>
<keyword evidence="3" id="KW-1185">Reference proteome</keyword>
<dbReference type="Gene3D" id="3.10.450.50">
    <property type="match status" value="1"/>
</dbReference>
<dbReference type="EMBL" id="FZNR01000002">
    <property type="protein sequence ID" value="SNR45988.1"/>
    <property type="molecule type" value="Genomic_DNA"/>
</dbReference>
<protein>
    <recommendedName>
        <fullName evidence="1">SnoaL-like domain-containing protein</fullName>
    </recommendedName>
</protein>
<reference evidence="2 3" key="1">
    <citation type="submission" date="2017-06" db="EMBL/GenBank/DDBJ databases">
        <authorList>
            <person name="Kim H.J."/>
            <person name="Triplett B.A."/>
        </authorList>
    </citation>
    <scope>NUCLEOTIDE SEQUENCE [LARGE SCALE GENOMIC DNA]</scope>
    <source>
        <strain evidence="2 3">DSM 43151</strain>
    </source>
</reference>
<evidence type="ECO:0000313" key="2">
    <source>
        <dbReference type="EMBL" id="SNR45988.1"/>
    </source>
</evidence>
<evidence type="ECO:0000259" key="1">
    <source>
        <dbReference type="Pfam" id="PF12680"/>
    </source>
</evidence>
<dbReference type="InterPro" id="IPR032710">
    <property type="entry name" value="NTF2-like_dom_sf"/>
</dbReference>
<dbReference type="OrthoDB" id="3681559at2"/>
<gene>
    <name evidence="2" type="ORF">SAMN06264365_102549</name>
</gene>
<dbReference type="Proteomes" id="UP000198415">
    <property type="component" value="Unassembled WGS sequence"/>
</dbReference>
<feature type="domain" description="SnoaL-like" evidence="1">
    <location>
        <begin position="26"/>
        <end position="116"/>
    </location>
</feature>
<dbReference type="InterPro" id="IPR037401">
    <property type="entry name" value="SnoaL-like"/>
</dbReference>
<dbReference type="Pfam" id="PF12680">
    <property type="entry name" value="SnoaL_2"/>
    <property type="match status" value="1"/>
</dbReference>